<dbReference type="AlphaFoldDB" id="A0A937IES9"/>
<feature type="domain" description="N-acetyltransferase" evidence="5">
    <location>
        <begin position="7"/>
        <end position="152"/>
    </location>
</feature>
<reference evidence="6" key="1">
    <citation type="submission" date="2020-10" db="EMBL/GenBank/DDBJ databases">
        <title>Microbiome of the Black Sea water column analyzed by genome centric metagenomics.</title>
        <authorList>
            <person name="Cabello-Yeves P.J."/>
            <person name="Callieri C."/>
            <person name="Picazo A."/>
            <person name="Mehrshad M."/>
            <person name="Haro-Moreno J.M."/>
            <person name="Roda-Garcia J."/>
            <person name="Dzembekova N."/>
            <person name="Slabakova V."/>
            <person name="Slabakova N."/>
            <person name="Moncheva S."/>
            <person name="Rodriguez-Valera F."/>
        </authorList>
    </citation>
    <scope>NUCLEOTIDE SEQUENCE</scope>
    <source>
        <strain evidence="6">BS307-5m-G47</strain>
    </source>
</reference>
<dbReference type="InterPro" id="IPR050680">
    <property type="entry name" value="YpeA/RimI_acetyltransf"/>
</dbReference>
<dbReference type="InterPro" id="IPR006464">
    <property type="entry name" value="AcTrfase_RimI/Ard1"/>
</dbReference>
<dbReference type="Proteomes" id="UP000704935">
    <property type="component" value="Unassembled WGS sequence"/>
</dbReference>
<evidence type="ECO:0000313" key="6">
    <source>
        <dbReference type="EMBL" id="MBL6819813.1"/>
    </source>
</evidence>
<dbReference type="InterPro" id="IPR016181">
    <property type="entry name" value="Acyl_CoA_acyltransferase"/>
</dbReference>
<sequence length="156" mass="18321">MLKATETKIENFSEHHLKDVHAIESYSNPTPWRIQTFKKILAQRSLSFVIQSEEKLKGFCIASIVLDNCHLQNICVAHQYKRQGLGKRMLDTLVIRCQVTNIRKIILEVRQSNVKAQKFYKDFGFSKIGCRKDYYQLDEEKEDALIMRLPLQTQFL</sequence>
<dbReference type="CDD" id="cd04301">
    <property type="entry name" value="NAT_SF"/>
    <property type="match status" value="1"/>
</dbReference>
<evidence type="ECO:0000256" key="2">
    <source>
        <dbReference type="ARBA" id="ARBA00022490"/>
    </source>
</evidence>
<protein>
    <submittedName>
        <fullName evidence="6">Ribosomal protein S18-alanine N-acetyltransferase</fullName>
    </submittedName>
</protein>
<keyword evidence="2" id="KW-0963">Cytoplasm</keyword>
<dbReference type="NCBIfam" id="TIGR01575">
    <property type="entry name" value="rimI"/>
    <property type="match status" value="1"/>
</dbReference>
<dbReference type="PROSITE" id="PS51186">
    <property type="entry name" value="GNAT"/>
    <property type="match status" value="1"/>
</dbReference>
<evidence type="ECO:0000256" key="3">
    <source>
        <dbReference type="ARBA" id="ARBA00022679"/>
    </source>
</evidence>
<dbReference type="Gene3D" id="3.40.630.30">
    <property type="match status" value="1"/>
</dbReference>
<keyword evidence="4" id="KW-0012">Acyltransferase</keyword>
<gene>
    <name evidence="6" type="primary">rimI</name>
    <name evidence="6" type="ORF">ISQ61_01040</name>
</gene>
<evidence type="ECO:0000256" key="1">
    <source>
        <dbReference type="ARBA" id="ARBA00005395"/>
    </source>
</evidence>
<dbReference type="InterPro" id="IPR000182">
    <property type="entry name" value="GNAT_dom"/>
</dbReference>
<dbReference type="PANTHER" id="PTHR43420:SF51">
    <property type="entry name" value="PEPTIDYL-LYSINE N-ACETYLTRANSFERASE YIAC"/>
    <property type="match status" value="1"/>
</dbReference>
<evidence type="ECO:0000313" key="7">
    <source>
        <dbReference type="Proteomes" id="UP000704935"/>
    </source>
</evidence>
<accession>A0A937IES9</accession>
<keyword evidence="3" id="KW-0808">Transferase</keyword>
<evidence type="ECO:0000256" key="4">
    <source>
        <dbReference type="ARBA" id="ARBA00023315"/>
    </source>
</evidence>
<comment type="caution">
    <text evidence="6">The sequence shown here is derived from an EMBL/GenBank/DDBJ whole genome shotgun (WGS) entry which is preliminary data.</text>
</comment>
<evidence type="ECO:0000259" key="5">
    <source>
        <dbReference type="PROSITE" id="PS51186"/>
    </source>
</evidence>
<dbReference type="Pfam" id="PF00583">
    <property type="entry name" value="Acetyltransf_1"/>
    <property type="match status" value="1"/>
</dbReference>
<organism evidence="6 7">
    <name type="scientific">SAR86 cluster bacterium</name>
    <dbReference type="NCBI Taxonomy" id="2030880"/>
    <lineage>
        <taxon>Bacteria</taxon>
        <taxon>Pseudomonadati</taxon>
        <taxon>Pseudomonadota</taxon>
        <taxon>Gammaproteobacteria</taxon>
        <taxon>SAR86 cluster</taxon>
    </lineage>
</organism>
<dbReference type="PANTHER" id="PTHR43420">
    <property type="entry name" value="ACETYLTRANSFERASE"/>
    <property type="match status" value="1"/>
</dbReference>
<keyword evidence="6" id="KW-0689">Ribosomal protein</keyword>
<dbReference type="GO" id="GO:0008080">
    <property type="term" value="F:N-acetyltransferase activity"/>
    <property type="evidence" value="ECO:0007669"/>
    <property type="project" value="InterPro"/>
</dbReference>
<dbReference type="EMBL" id="JADHQA010000002">
    <property type="protein sequence ID" value="MBL6819813.1"/>
    <property type="molecule type" value="Genomic_DNA"/>
</dbReference>
<keyword evidence="6" id="KW-0687">Ribonucleoprotein</keyword>
<name>A0A937IES9_9GAMM</name>
<dbReference type="SUPFAM" id="SSF55729">
    <property type="entry name" value="Acyl-CoA N-acyltransferases (Nat)"/>
    <property type="match status" value="1"/>
</dbReference>
<dbReference type="GO" id="GO:0005840">
    <property type="term" value="C:ribosome"/>
    <property type="evidence" value="ECO:0007669"/>
    <property type="project" value="UniProtKB-KW"/>
</dbReference>
<proteinExistence type="inferred from homology"/>
<comment type="similarity">
    <text evidence="1">Belongs to the acetyltransferase family. RimI subfamily.</text>
</comment>